<dbReference type="AlphaFoldDB" id="A0A0E3PDV2"/>
<dbReference type="HOGENOM" id="CLU_2968514_0_0_2"/>
<accession>A0A0E3PDV2</accession>
<name>A0A0E3PDV2_9EURY</name>
<dbReference type="Proteomes" id="UP000033092">
    <property type="component" value="Chromosome"/>
</dbReference>
<proteinExistence type="predicted"/>
<evidence type="ECO:0000313" key="2">
    <source>
        <dbReference type="Proteomes" id="UP000033092"/>
    </source>
</evidence>
<dbReference type="EMBL" id="CP009507">
    <property type="protein sequence ID" value="AKB32743.1"/>
    <property type="molecule type" value="Genomic_DNA"/>
</dbReference>
<protein>
    <submittedName>
        <fullName evidence="1">Mobile element protein</fullName>
    </submittedName>
</protein>
<reference evidence="1 2" key="1">
    <citation type="submission" date="2014-07" db="EMBL/GenBank/DDBJ databases">
        <title>Methanogenic archaea and the global carbon cycle.</title>
        <authorList>
            <person name="Henriksen J.R."/>
            <person name="Luke J."/>
            <person name="Reinhart S."/>
            <person name="Benedict M.N."/>
            <person name="Youngblut N.D."/>
            <person name="Metcalf M.E."/>
            <person name="Whitaker R.J."/>
            <person name="Metcalf W.W."/>
        </authorList>
    </citation>
    <scope>NUCLEOTIDE SEQUENCE [LARGE SCALE GENOMIC DNA]</scope>
    <source>
        <strain evidence="1 2">HI350</strain>
    </source>
</reference>
<organism evidence="1 2">
    <name type="scientific">Methanosarcina siciliae HI350</name>
    <dbReference type="NCBI Taxonomy" id="1434119"/>
    <lineage>
        <taxon>Archaea</taxon>
        <taxon>Methanobacteriati</taxon>
        <taxon>Methanobacteriota</taxon>
        <taxon>Stenosarchaea group</taxon>
        <taxon>Methanomicrobia</taxon>
        <taxon>Methanosarcinales</taxon>
        <taxon>Methanosarcinaceae</taxon>
        <taxon>Methanosarcina</taxon>
    </lineage>
</organism>
<sequence>MIQTGCLKTIPDRTSGPETHNLYLFYKNPREHLMEDMRAKLNTEKSTEKKGKQELNLL</sequence>
<dbReference type="PATRIC" id="fig|1434119.4.peg.2658"/>
<gene>
    <name evidence="1" type="ORF">MSSIH_2053</name>
</gene>
<evidence type="ECO:0000313" key="1">
    <source>
        <dbReference type="EMBL" id="AKB32743.1"/>
    </source>
</evidence>
<dbReference type="KEGG" id="msz:MSSIH_2053"/>